<dbReference type="PANTHER" id="PTHR33926:SF4">
    <property type="entry name" value="PROTEIN TIC 22, CHLOROPLASTIC"/>
    <property type="match status" value="1"/>
</dbReference>
<evidence type="ECO:0000313" key="3">
    <source>
        <dbReference type="Proteomes" id="UP000683511"/>
    </source>
</evidence>
<keyword evidence="1" id="KW-0472">Membrane</keyword>
<keyword evidence="3" id="KW-1185">Reference proteome</keyword>
<dbReference type="Proteomes" id="UP000683511">
    <property type="component" value="Chromosome"/>
</dbReference>
<dbReference type="InterPro" id="IPR007378">
    <property type="entry name" value="Tic22-like"/>
</dbReference>
<sequence>MFELVKLLKQGAVMKFLLRWGVTLGIAGSVMFAGISGMGNLSAMALPQEQVVKALQEVPVFTLTNNKGEFVVLSTQKESKTLSQIGFFISKQDAQKFLDNRLKKENPQLANTLEIRPLSLADYYKLVLENKKKKDSNVAFTLVPNQQQVESARNLLTQSGQQGQQFNGIPLFVPKFKKDNSYLTIPQGNERFIPFYFDKEQALALLDAFKQAVPQEAANTEIQVVNLYGLIDTLNSSNDPTLSKIFLFPSRESIEFIRSLVQKAPANNQTPAAPKK</sequence>
<dbReference type="Pfam" id="PF04278">
    <property type="entry name" value="Tic22"/>
    <property type="match status" value="1"/>
</dbReference>
<gene>
    <name evidence="2" type="ORF">B6N60_02436</name>
</gene>
<reference evidence="2" key="1">
    <citation type="submission" date="2017-04" db="EMBL/GenBank/DDBJ databases">
        <title>Genome deletions in a multicellular cyanobacterial endosymbiont for morphological adaptation in marine diatoms.</title>
        <authorList>
            <person name="Wang Y."/>
            <person name="Gao H."/>
            <person name="Li R."/>
            <person name="Xu X."/>
        </authorList>
    </citation>
    <scope>NUCLEOTIDE SEQUENCE</scope>
    <source>
        <strain evidence="2">FACHB 800</strain>
    </source>
</reference>
<evidence type="ECO:0000256" key="1">
    <source>
        <dbReference type="SAM" id="Phobius"/>
    </source>
</evidence>
<dbReference type="PANTHER" id="PTHR33926">
    <property type="entry name" value="PROTEIN TIC 22, CHLOROPLASTIC"/>
    <property type="match status" value="1"/>
</dbReference>
<dbReference type="EMBL" id="CP021056">
    <property type="protein sequence ID" value="QXE23745.1"/>
    <property type="molecule type" value="Genomic_DNA"/>
</dbReference>
<accession>A0A975Y511</accession>
<dbReference type="Gene3D" id="3.40.1350.100">
    <property type="match status" value="1"/>
</dbReference>
<keyword evidence="1" id="KW-1133">Transmembrane helix</keyword>
<dbReference type="GO" id="GO:0015031">
    <property type="term" value="P:protein transport"/>
    <property type="evidence" value="ECO:0007669"/>
    <property type="project" value="InterPro"/>
</dbReference>
<dbReference type="KEGG" id="rsin:B6N60_02436"/>
<keyword evidence="1" id="KW-0812">Transmembrane</keyword>
<proteinExistence type="predicted"/>
<evidence type="ECO:0000313" key="2">
    <source>
        <dbReference type="EMBL" id="QXE23745.1"/>
    </source>
</evidence>
<organism evidence="2 3">
    <name type="scientific">Richelia sinica FACHB-800</name>
    <dbReference type="NCBI Taxonomy" id="1357546"/>
    <lineage>
        <taxon>Bacteria</taxon>
        <taxon>Bacillati</taxon>
        <taxon>Cyanobacteriota</taxon>
        <taxon>Cyanophyceae</taxon>
        <taxon>Nostocales</taxon>
        <taxon>Nostocaceae</taxon>
        <taxon>Richelia</taxon>
    </lineage>
</organism>
<dbReference type="AlphaFoldDB" id="A0A975Y511"/>
<feature type="transmembrane region" description="Helical" evidence="1">
    <location>
        <begin position="16"/>
        <end position="38"/>
    </location>
</feature>
<name>A0A975Y511_9NOST</name>
<protein>
    <submittedName>
        <fullName evidence="2">Tic22 family protein</fullName>
    </submittedName>
</protein>